<gene>
    <name evidence="2" type="ORF">SAMN05660293_00634</name>
</gene>
<accession>A0A1T5BVW0</accession>
<evidence type="ECO:0000256" key="1">
    <source>
        <dbReference type="SAM" id="Phobius"/>
    </source>
</evidence>
<reference evidence="3" key="1">
    <citation type="submission" date="2017-02" db="EMBL/GenBank/DDBJ databases">
        <authorList>
            <person name="Varghese N."/>
            <person name="Submissions S."/>
        </authorList>
    </citation>
    <scope>NUCLEOTIDE SEQUENCE [LARGE SCALE GENOMIC DNA]</scope>
    <source>
        <strain evidence="3">DSM 22270</strain>
    </source>
</reference>
<keyword evidence="3" id="KW-1185">Reference proteome</keyword>
<dbReference type="EMBL" id="FUZA01000001">
    <property type="protein sequence ID" value="SKB51123.1"/>
    <property type="molecule type" value="Genomic_DNA"/>
</dbReference>
<organism evidence="2 3">
    <name type="scientific">Dyadobacter psychrophilus</name>
    <dbReference type="NCBI Taxonomy" id="651661"/>
    <lineage>
        <taxon>Bacteria</taxon>
        <taxon>Pseudomonadati</taxon>
        <taxon>Bacteroidota</taxon>
        <taxon>Cytophagia</taxon>
        <taxon>Cytophagales</taxon>
        <taxon>Spirosomataceae</taxon>
        <taxon>Dyadobacter</taxon>
    </lineage>
</organism>
<dbReference type="Proteomes" id="UP000190897">
    <property type="component" value="Unassembled WGS sequence"/>
</dbReference>
<sequence length="88" mass="10123">MVVQCRKFCWKIFIKYNIAALGIQNQLFMAFCMIFVLGGSSATFTPHAQKPFKLNVIFKTYPYQLNNLVNKPRTKIYKPASKPSFPKG</sequence>
<feature type="transmembrane region" description="Helical" evidence="1">
    <location>
        <begin position="27"/>
        <end position="45"/>
    </location>
</feature>
<dbReference type="AlphaFoldDB" id="A0A1T5BVW0"/>
<evidence type="ECO:0000313" key="3">
    <source>
        <dbReference type="Proteomes" id="UP000190897"/>
    </source>
</evidence>
<evidence type="ECO:0000313" key="2">
    <source>
        <dbReference type="EMBL" id="SKB51123.1"/>
    </source>
</evidence>
<keyword evidence="1" id="KW-0812">Transmembrane</keyword>
<keyword evidence="1" id="KW-1133">Transmembrane helix</keyword>
<dbReference type="STRING" id="651661.SAMN05660293_00634"/>
<keyword evidence="1" id="KW-0472">Membrane</keyword>
<proteinExistence type="predicted"/>
<name>A0A1T5BVW0_9BACT</name>
<protein>
    <submittedName>
        <fullName evidence="2">Uncharacterized protein</fullName>
    </submittedName>
</protein>